<dbReference type="Proteomes" id="UP000041254">
    <property type="component" value="Unassembled WGS sequence"/>
</dbReference>
<dbReference type="VEuPathDB" id="CryptoDB:Vbra_1222"/>
<proteinExistence type="predicted"/>
<keyword evidence="1" id="KW-0812">Transmembrane</keyword>
<accession>A0A0G4FWR9</accession>
<reference evidence="2 3" key="1">
    <citation type="submission" date="2014-11" db="EMBL/GenBank/DDBJ databases">
        <authorList>
            <person name="Zhu J."/>
            <person name="Qi W."/>
            <person name="Song R."/>
        </authorList>
    </citation>
    <scope>NUCLEOTIDE SEQUENCE [LARGE SCALE GENOMIC DNA]</scope>
</reference>
<dbReference type="AlphaFoldDB" id="A0A0G4FWR9"/>
<evidence type="ECO:0000256" key="1">
    <source>
        <dbReference type="SAM" id="Phobius"/>
    </source>
</evidence>
<evidence type="ECO:0000313" key="3">
    <source>
        <dbReference type="Proteomes" id="UP000041254"/>
    </source>
</evidence>
<feature type="transmembrane region" description="Helical" evidence="1">
    <location>
        <begin position="111"/>
        <end position="131"/>
    </location>
</feature>
<name>A0A0G4FWR9_VITBC</name>
<evidence type="ECO:0000313" key="2">
    <source>
        <dbReference type="EMBL" id="CEM19380.1"/>
    </source>
</evidence>
<keyword evidence="1" id="KW-1133">Transmembrane helix</keyword>
<keyword evidence="3" id="KW-1185">Reference proteome</keyword>
<dbReference type="EMBL" id="CDMY01000511">
    <property type="protein sequence ID" value="CEM19380.1"/>
    <property type="molecule type" value="Genomic_DNA"/>
</dbReference>
<dbReference type="InParanoid" id="A0A0G4FWR9"/>
<protein>
    <submittedName>
        <fullName evidence="2">Uncharacterized protein</fullName>
    </submittedName>
</protein>
<organism evidence="2 3">
    <name type="scientific">Vitrella brassicaformis (strain CCMP3155)</name>
    <dbReference type="NCBI Taxonomy" id="1169540"/>
    <lineage>
        <taxon>Eukaryota</taxon>
        <taxon>Sar</taxon>
        <taxon>Alveolata</taxon>
        <taxon>Colpodellida</taxon>
        <taxon>Vitrellaceae</taxon>
        <taxon>Vitrella</taxon>
    </lineage>
</organism>
<sequence length="138" mass="15930">MDVCSLFIASSHSAFSGLRNTSCPVWRESQWWAYIGFAHQLRHLFIDISCCRWMCLHTGSIHTHRPSTLTQHLTKTRQWIPGRLNVTQIDAPAEDQMLAKWWLDMKSTALWAVYFLFCLPLFLGGLTNIMFGQAVSIR</sequence>
<gene>
    <name evidence="2" type="ORF">Vbra_1222</name>
</gene>
<keyword evidence="1" id="KW-0472">Membrane</keyword>